<feature type="transmembrane region" description="Helical" evidence="1">
    <location>
        <begin position="71"/>
        <end position="91"/>
    </location>
</feature>
<organism evidence="3 4">
    <name type="scientific">Electrophorus voltai</name>
    <dbReference type="NCBI Taxonomy" id="2609070"/>
    <lineage>
        <taxon>Eukaryota</taxon>
        <taxon>Metazoa</taxon>
        <taxon>Chordata</taxon>
        <taxon>Craniata</taxon>
        <taxon>Vertebrata</taxon>
        <taxon>Euteleostomi</taxon>
        <taxon>Actinopterygii</taxon>
        <taxon>Neopterygii</taxon>
        <taxon>Teleostei</taxon>
        <taxon>Ostariophysi</taxon>
        <taxon>Gymnotiformes</taxon>
        <taxon>Gymnotoidei</taxon>
        <taxon>Gymnotidae</taxon>
        <taxon>Electrophorus</taxon>
    </lineage>
</organism>
<reference evidence="3" key="1">
    <citation type="submission" date="2023-03" db="EMBL/GenBank/DDBJ databases">
        <title>Electrophorus voltai genome.</title>
        <authorList>
            <person name="Bian C."/>
        </authorList>
    </citation>
    <scope>NUCLEOTIDE SEQUENCE</scope>
    <source>
        <strain evidence="3">CB-2022</strain>
        <tissue evidence="3">Muscle</tissue>
    </source>
</reference>
<protein>
    <submittedName>
        <fullName evidence="3">Uncharacterized protein</fullName>
    </submittedName>
</protein>
<evidence type="ECO:0000256" key="2">
    <source>
        <dbReference type="SAM" id="SignalP"/>
    </source>
</evidence>
<sequence>MYHFPFDIRTCITFLATVVIYGCHGLRNCGDIQCGEGQRCCAPGNGSAAVRCCKLPLQTFFDNVGWITRKLSGILILLLLFAMGYFIQRIICPRPRRHHDRPEEPSLAHGHTTVSQDSLLERFQDYSIGDFTSPVLQLPAYDEVKYLPTYEETMQEVDRDRSEDNLLAASRDHAPAARSERRSSRLGVMYESTSPTAGGHRVLQFL</sequence>
<keyword evidence="1" id="KW-1133">Transmembrane helix</keyword>
<evidence type="ECO:0000313" key="4">
    <source>
        <dbReference type="Proteomes" id="UP001239994"/>
    </source>
</evidence>
<keyword evidence="1" id="KW-0812">Transmembrane</keyword>
<name>A0AAD9DQ74_9TELE</name>
<accession>A0AAD9DQ74</accession>
<evidence type="ECO:0000313" key="3">
    <source>
        <dbReference type="EMBL" id="KAK1790021.1"/>
    </source>
</evidence>
<proteinExistence type="predicted"/>
<dbReference type="AlphaFoldDB" id="A0AAD9DQ74"/>
<feature type="chain" id="PRO_5042012889" evidence="2">
    <location>
        <begin position="26"/>
        <end position="206"/>
    </location>
</feature>
<dbReference type="PANTHER" id="PTHR38505:SF1">
    <property type="entry name" value="RIKEN CDNA 1110032F04 GENE"/>
    <property type="match status" value="1"/>
</dbReference>
<comment type="caution">
    <text evidence="3">The sequence shown here is derived from an EMBL/GenBank/DDBJ whole genome shotgun (WGS) entry which is preliminary data.</text>
</comment>
<feature type="signal peptide" evidence="2">
    <location>
        <begin position="1"/>
        <end position="25"/>
    </location>
</feature>
<evidence type="ECO:0000256" key="1">
    <source>
        <dbReference type="SAM" id="Phobius"/>
    </source>
</evidence>
<dbReference type="EMBL" id="JAROKS010000021">
    <property type="protein sequence ID" value="KAK1790021.1"/>
    <property type="molecule type" value="Genomic_DNA"/>
</dbReference>
<keyword evidence="2" id="KW-0732">Signal</keyword>
<keyword evidence="1" id="KW-0472">Membrane</keyword>
<keyword evidence="4" id="KW-1185">Reference proteome</keyword>
<dbReference type="InterPro" id="IPR031696">
    <property type="entry name" value="DUF4719"/>
</dbReference>
<dbReference type="Pfam" id="PF15843">
    <property type="entry name" value="DUF4719"/>
    <property type="match status" value="1"/>
</dbReference>
<gene>
    <name evidence="3" type="ORF">P4O66_002220</name>
</gene>
<dbReference type="Proteomes" id="UP001239994">
    <property type="component" value="Unassembled WGS sequence"/>
</dbReference>
<dbReference type="PANTHER" id="PTHR38505">
    <property type="entry name" value="HYPOTHETICAL PROTEIN LOC100362176"/>
    <property type="match status" value="1"/>
</dbReference>